<feature type="non-terminal residue" evidence="1">
    <location>
        <position position="1"/>
    </location>
</feature>
<feature type="non-terminal residue" evidence="1">
    <location>
        <position position="68"/>
    </location>
</feature>
<accession>A0A9N9JGB9</accession>
<keyword evidence="2" id="KW-1185">Reference proteome</keyword>
<sequence>DSSIEQIAYFTKNLTAQHVQFSAISVEYAPTDPEGYTIVYNFIESNNYDKANNDQTQKVMKDKAHTVF</sequence>
<reference evidence="1" key="1">
    <citation type="submission" date="2021-06" db="EMBL/GenBank/DDBJ databases">
        <authorList>
            <person name="Kallberg Y."/>
            <person name="Tangrot J."/>
            <person name="Rosling A."/>
        </authorList>
    </citation>
    <scope>NUCLEOTIDE SEQUENCE</scope>
    <source>
        <strain evidence="1">IN212</strain>
    </source>
</reference>
<protein>
    <submittedName>
        <fullName evidence="1">11864_t:CDS:1</fullName>
    </submittedName>
</protein>
<dbReference type="EMBL" id="CAJVPZ010051676">
    <property type="protein sequence ID" value="CAG8779442.1"/>
    <property type="molecule type" value="Genomic_DNA"/>
</dbReference>
<gene>
    <name evidence="1" type="ORF">RFULGI_LOCUS15678</name>
</gene>
<evidence type="ECO:0000313" key="2">
    <source>
        <dbReference type="Proteomes" id="UP000789396"/>
    </source>
</evidence>
<dbReference type="Proteomes" id="UP000789396">
    <property type="component" value="Unassembled WGS sequence"/>
</dbReference>
<name>A0A9N9JGB9_9GLOM</name>
<proteinExistence type="predicted"/>
<dbReference type="OrthoDB" id="2388572at2759"/>
<organism evidence="1 2">
    <name type="scientific">Racocetra fulgida</name>
    <dbReference type="NCBI Taxonomy" id="60492"/>
    <lineage>
        <taxon>Eukaryota</taxon>
        <taxon>Fungi</taxon>
        <taxon>Fungi incertae sedis</taxon>
        <taxon>Mucoromycota</taxon>
        <taxon>Glomeromycotina</taxon>
        <taxon>Glomeromycetes</taxon>
        <taxon>Diversisporales</taxon>
        <taxon>Gigasporaceae</taxon>
        <taxon>Racocetra</taxon>
    </lineage>
</organism>
<dbReference type="AlphaFoldDB" id="A0A9N9JGB9"/>
<evidence type="ECO:0000313" key="1">
    <source>
        <dbReference type="EMBL" id="CAG8779442.1"/>
    </source>
</evidence>
<comment type="caution">
    <text evidence="1">The sequence shown here is derived from an EMBL/GenBank/DDBJ whole genome shotgun (WGS) entry which is preliminary data.</text>
</comment>